<dbReference type="STRING" id="415425.SAMN05444363_2956"/>
<dbReference type="RefSeq" id="WP_073312246.1">
    <property type="nucleotide sequence ID" value="NZ_FQZI01000008.1"/>
</dbReference>
<gene>
    <name evidence="1" type="ORF">SAMN05444363_2956</name>
</gene>
<name>A0A1M6HC12_9FLAO</name>
<evidence type="ECO:0000313" key="2">
    <source>
        <dbReference type="Proteomes" id="UP000184488"/>
    </source>
</evidence>
<proteinExistence type="predicted"/>
<reference evidence="2" key="1">
    <citation type="submission" date="2016-11" db="EMBL/GenBank/DDBJ databases">
        <authorList>
            <person name="Varghese N."/>
            <person name="Submissions S."/>
        </authorList>
    </citation>
    <scope>NUCLEOTIDE SEQUENCE [LARGE SCALE GENOMIC DNA]</scope>
    <source>
        <strain evidence="2">DSM 18829</strain>
    </source>
</reference>
<protein>
    <submittedName>
        <fullName evidence="1">Uncharacterized protein</fullName>
    </submittedName>
</protein>
<sequence>MSRQMIDYTKSILERVSFDPVLFRKELEKAVKLLLPYEIEELTKWFFNFTKGKPELRKCEIYLTV</sequence>
<evidence type="ECO:0000313" key="1">
    <source>
        <dbReference type="EMBL" id="SHJ19639.1"/>
    </source>
</evidence>
<dbReference type="AlphaFoldDB" id="A0A1M6HC12"/>
<organism evidence="1 2">
    <name type="scientific">Flavobacterium terrae</name>
    <dbReference type="NCBI Taxonomy" id="415425"/>
    <lineage>
        <taxon>Bacteria</taxon>
        <taxon>Pseudomonadati</taxon>
        <taxon>Bacteroidota</taxon>
        <taxon>Flavobacteriia</taxon>
        <taxon>Flavobacteriales</taxon>
        <taxon>Flavobacteriaceae</taxon>
        <taxon>Flavobacterium</taxon>
    </lineage>
</organism>
<dbReference type="Proteomes" id="UP000184488">
    <property type="component" value="Unassembled WGS sequence"/>
</dbReference>
<dbReference type="EMBL" id="FQZI01000008">
    <property type="protein sequence ID" value="SHJ19639.1"/>
    <property type="molecule type" value="Genomic_DNA"/>
</dbReference>
<keyword evidence="2" id="KW-1185">Reference proteome</keyword>
<accession>A0A1M6HC12</accession>
<dbReference type="OrthoDB" id="840060at2"/>